<reference evidence="2" key="1">
    <citation type="submission" date="2016-10" db="EMBL/GenBank/DDBJ databases">
        <authorList>
            <person name="Varghese N."/>
            <person name="Submissions S."/>
        </authorList>
    </citation>
    <scope>NUCLEOTIDE SEQUENCE [LARGE SCALE GENOMIC DNA]</scope>
    <source>
        <strain evidence="2">DSM 28453</strain>
    </source>
</reference>
<dbReference type="InterPro" id="IPR011777">
    <property type="entry name" value="Geranylgeranyl_Rdtase_fam"/>
</dbReference>
<protein>
    <submittedName>
        <fullName evidence="1">Geranylgeranyl reductase family</fullName>
    </submittedName>
</protein>
<dbReference type="InterPro" id="IPR036188">
    <property type="entry name" value="FAD/NAD-bd_sf"/>
</dbReference>
<dbReference type="Gene3D" id="3.50.50.60">
    <property type="entry name" value="FAD/NAD(P)-binding domain"/>
    <property type="match status" value="1"/>
</dbReference>
<dbReference type="OrthoDB" id="417034at2"/>
<dbReference type="EMBL" id="FOSZ01000002">
    <property type="protein sequence ID" value="SFK84975.1"/>
    <property type="molecule type" value="Genomic_DNA"/>
</dbReference>
<accession>A0A1I4CVQ2</accession>
<dbReference type="Pfam" id="PF12831">
    <property type="entry name" value="FAD_oxidored"/>
    <property type="match status" value="1"/>
</dbReference>
<evidence type="ECO:0000313" key="1">
    <source>
        <dbReference type="EMBL" id="SFK84975.1"/>
    </source>
</evidence>
<dbReference type="RefSeq" id="WP_093322543.1">
    <property type="nucleotide sequence ID" value="NZ_FOSZ01000002.1"/>
</dbReference>
<dbReference type="GO" id="GO:0016628">
    <property type="term" value="F:oxidoreductase activity, acting on the CH-CH group of donors, NAD or NADP as acceptor"/>
    <property type="evidence" value="ECO:0007669"/>
    <property type="project" value="InterPro"/>
</dbReference>
<dbReference type="PANTHER" id="PTHR42685">
    <property type="entry name" value="GERANYLGERANYL DIPHOSPHATE REDUCTASE"/>
    <property type="match status" value="1"/>
</dbReference>
<dbReference type="NCBIfam" id="TIGR02032">
    <property type="entry name" value="GG-red-SF"/>
    <property type="match status" value="1"/>
</dbReference>
<name>A0A1I4CVQ2_9RHOB</name>
<evidence type="ECO:0000313" key="2">
    <source>
        <dbReference type="Proteomes" id="UP000198851"/>
    </source>
</evidence>
<gene>
    <name evidence="1" type="ORF">SAMN04488036_102520</name>
</gene>
<dbReference type="SUPFAM" id="SSF51905">
    <property type="entry name" value="FAD/NAD(P)-binding domain"/>
    <property type="match status" value="1"/>
</dbReference>
<dbReference type="Proteomes" id="UP000198851">
    <property type="component" value="Unassembled WGS sequence"/>
</dbReference>
<dbReference type="PANTHER" id="PTHR42685:SF22">
    <property type="entry name" value="CONDITIONED MEDIUM FACTOR RECEPTOR 1"/>
    <property type="match status" value="1"/>
</dbReference>
<keyword evidence="2" id="KW-1185">Reference proteome</keyword>
<dbReference type="AlphaFoldDB" id="A0A1I4CVQ2"/>
<dbReference type="InterPro" id="IPR050407">
    <property type="entry name" value="Geranylgeranyl_reductase"/>
</dbReference>
<organism evidence="1 2">
    <name type="scientific">Shimia haliotis</name>
    <dbReference type="NCBI Taxonomy" id="1280847"/>
    <lineage>
        <taxon>Bacteria</taxon>
        <taxon>Pseudomonadati</taxon>
        <taxon>Pseudomonadota</taxon>
        <taxon>Alphaproteobacteria</taxon>
        <taxon>Rhodobacterales</taxon>
        <taxon>Roseobacteraceae</taxon>
    </lineage>
</organism>
<dbReference type="PRINTS" id="PR00420">
    <property type="entry name" value="RNGMNOXGNASE"/>
</dbReference>
<proteinExistence type="predicted"/>
<sequence>MSSFDIIIIGAGPAGSAAAVWAAKGGARVALIDKATFPRNKLCGGLFTERSRTYYQEIFGQDFDLSRAVTRTDIAFWHDGAELAVLNDVPPLHLTMRLDLDATLFGHALAAGAVNFSGRAISQITDKSVSFKDGETLDAPILIGADGVNSIVAKHLFGSAFDTQTIGFGLEIEVPSETQAPEQHPLRIDFGVATWGYGWSFPKRHSTTVGVGGLRAPNPDMKGHMRRYVETLGLDPDAIKFKGHHLPFGDFRPTPGRANILLAGDAAGLVDPITGEGIAFAMKSGQIAAQSALDALAANAPDTALVRHQKGLREIHKNLRIARTLRRIIFAPRWQGTFTRTFRRSGTVRVMYMRLLAGELEYPELARSVLARLPRYLLNRFRT</sequence>
<dbReference type="STRING" id="1280847.SAMN04488036_102520"/>